<proteinExistence type="predicted"/>
<evidence type="ECO:0000259" key="5">
    <source>
        <dbReference type="PROSITE" id="PS50048"/>
    </source>
</evidence>
<dbReference type="InterPro" id="IPR001138">
    <property type="entry name" value="Zn2Cys6_DnaBD"/>
</dbReference>
<dbReference type="PROSITE" id="PS00463">
    <property type="entry name" value="ZN2_CY6_FUNGAL_1"/>
    <property type="match status" value="1"/>
</dbReference>
<dbReference type="EMBL" id="ATAM02000006">
    <property type="protein sequence ID" value="KAL0247787.1"/>
    <property type="molecule type" value="Genomic_DNA"/>
</dbReference>
<sequence>MFVRHDDETDSSATRKSAIGPVRVSQRQPQSCTECTRRKTRCDKRVPCVNCCKRGVPEKCQIEQVIASKNLSTAAQIRSLRDEMLAADDELAQRIAALEQLVKTLTASREASGKATKTARTLSTSVSPLAADDLDHNAKEKNDESTGGGYDDVEAEAAATLEFLAIGRLRPKPPGESDVMDNTDTNQEDGQACLEDGKMNESPPIILSLFDSTHASTHPHTYLHLPPVQPSRLNSRRLALYHEVVRKDILSQLPPATVGRALVQFDMDNVAWMHCCYHGPTFQREADLVWAELASDDIEINWSFMALLFGVLMSGAYYLPQGTFQHLFPSQTRLDLINQWFNACIMCLQEADWMRSHSLYAIQCVAIITSAANHVGKADLYFTLLGAAVRIAQALNLHRLGPDSELLYKSKNSKLIIAREVRKRTWYQLLYQDAFHVAFNGACSINRAQFNTAPPTHCIDSMLGLGMEEAKVSYDIPTTDSHVCQLYKLNRAYSSTENMTPLPYDVILQIDRDIHTIMNEAPLWMRDENYILDPSAPSWADWQRKAYLLSASHKVIVIHRPYLGRAFRGDQRYFRSRENCLQHAHKILRIFKGCPLVQFRTTWTVLVHAVAASLILLLDASQQTNHSALNSIQIVRETVDILHQLSDLSIIAKKGFLVISPLIEDSAQFTEAGSDVSVRSRKAFLGKAETELKQALDVFRRGHTTALPSASLFSASGNVELPGMGSLDVSMASDLDAMVAASSLTATSQVTGLEATDVWDPFLWNSQGDMGISNNPSMMMDWGNPESLSLSGDTSGMDWMSYTSAENGLIVHE</sequence>
<comment type="caution">
    <text evidence="6">The sequence shown here is derived from an EMBL/GenBank/DDBJ whole genome shotgun (WGS) entry which is preliminary data.</text>
</comment>
<dbReference type="Pfam" id="PF04082">
    <property type="entry name" value="Fungal_trans"/>
    <property type="match status" value="1"/>
</dbReference>
<gene>
    <name evidence="6" type="ORF">I308_103865</name>
</gene>
<feature type="region of interest" description="Disordered" evidence="4">
    <location>
        <begin position="1"/>
        <end position="22"/>
    </location>
</feature>
<dbReference type="Pfam" id="PF00172">
    <property type="entry name" value="Zn_clus"/>
    <property type="match status" value="1"/>
</dbReference>
<evidence type="ECO:0000256" key="1">
    <source>
        <dbReference type="ARBA" id="ARBA00004123"/>
    </source>
</evidence>
<keyword evidence="7" id="KW-1185">Reference proteome</keyword>
<evidence type="ECO:0000256" key="2">
    <source>
        <dbReference type="ARBA" id="ARBA00022723"/>
    </source>
</evidence>
<feature type="region of interest" description="Disordered" evidence="4">
    <location>
        <begin position="106"/>
        <end position="151"/>
    </location>
</feature>
<dbReference type="Proteomes" id="UP000054399">
    <property type="component" value="Unassembled WGS sequence"/>
</dbReference>
<dbReference type="GeneID" id="91990721"/>
<evidence type="ECO:0000256" key="4">
    <source>
        <dbReference type="SAM" id="MobiDB-lite"/>
    </source>
</evidence>
<evidence type="ECO:0000313" key="7">
    <source>
        <dbReference type="Proteomes" id="UP000054399"/>
    </source>
</evidence>
<dbReference type="CDD" id="cd00067">
    <property type="entry name" value="GAL4"/>
    <property type="match status" value="1"/>
</dbReference>
<evidence type="ECO:0000256" key="3">
    <source>
        <dbReference type="ARBA" id="ARBA00023242"/>
    </source>
</evidence>
<dbReference type="InterPro" id="IPR036864">
    <property type="entry name" value="Zn2-C6_fun-type_DNA-bd_sf"/>
</dbReference>
<reference evidence="6 7" key="2">
    <citation type="submission" date="2024-01" db="EMBL/GenBank/DDBJ databases">
        <title>Comparative genomics of Cryptococcus and Kwoniella reveals pathogenesis evolution and contrasting modes of karyotype evolution via chromosome fusion or intercentromeric recombination.</title>
        <authorList>
            <person name="Coelho M.A."/>
            <person name="David-Palma M."/>
            <person name="Shea T."/>
            <person name="Bowers K."/>
            <person name="Mcginley-Smith S."/>
            <person name="Mohammad A.W."/>
            <person name="Gnirke A."/>
            <person name="Yurkov A.M."/>
            <person name="Nowrousian M."/>
            <person name="Sun S."/>
            <person name="Cuomo C.A."/>
            <person name="Heitman J."/>
        </authorList>
    </citation>
    <scope>NUCLEOTIDE SEQUENCE [LARGE SCALE GENOMIC DNA]</scope>
    <source>
        <strain evidence="6 7">IND107</strain>
    </source>
</reference>
<dbReference type="PROSITE" id="PS50048">
    <property type="entry name" value="ZN2_CY6_FUNGAL_2"/>
    <property type="match status" value="1"/>
</dbReference>
<reference evidence="7" key="1">
    <citation type="submission" date="2015-01" db="EMBL/GenBank/DDBJ databases">
        <title>The Genome Sequence of Cryptococcus gattii MMRL2647.</title>
        <authorList>
            <consortium name="The Broad Institute Genomics Platform"/>
            <person name="Cuomo C."/>
            <person name="Litvintseva A."/>
            <person name="Chen Y."/>
            <person name="Heitman J."/>
            <person name="Sun S."/>
            <person name="Springer D."/>
            <person name="Dromer F."/>
            <person name="Young S."/>
            <person name="Zeng Q."/>
            <person name="Gargeya S."/>
            <person name="Abouelleil A."/>
            <person name="Alvarado L."/>
            <person name="Chapman S.B."/>
            <person name="Gainer-Dewar J."/>
            <person name="Goldberg J."/>
            <person name="Griggs A."/>
            <person name="Gujja S."/>
            <person name="Hansen M."/>
            <person name="Howarth C."/>
            <person name="Imamovic A."/>
            <person name="Larimer J."/>
            <person name="Murphy C."/>
            <person name="Naylor J."/>
            <person name="Pearson M."/>
            <person name="Priest M."/>
            <person name="Roberts A."/>
            <person name="Saif S."/>
            <person name="Shea T."/>
            <person name="Sykes S."/>
            <person name="Wortman J."/>
            <person name="Nusbaum C."/>
            <person name="Birren B."/>
        </authorList>
    </citation>
    <scope>NUCLEOTIDE SEQUENCE [LARGE SCALE GENOMIC DNA]</scope>
    <source>
        <strain evidence="7">IND107</strain>
    </source>
</reference>
<organism evidence="6 7">
    <name type="scientific">Cryptococcus tetragattii IND107</name>
    <dbReference type="NCBI Taxonomy" id="1296105"/>
    <lineage>
        <taxon>Eukaryota</taxon>
        <taxon>Fungi</taxon>
        <taxon>Dikarya</taxon>
        <taxon>Basidiomycota</taxon>
        <taxon>Agaricomycotina</taxon>
        <taxon>Tremellomycetes</taxon>
        <taxon>Tremellales</taxon>
        <taxon>Cryptococcaceae</taxon>
        <taxon>Cryptococcus</taxon>
        <taxon>Cryptococcus gattii species complex</taxon>
    </lineage>
</organism>
<dbReference type="InterPro" id="IPR050613">
    <property type="entry name" value="Sec_Metabolite_Reg"/>
</dbReference>
<name>A0ABR3BRH1_9TREE</name>
<protein>
    <recommendedName>
        <fullName evidence="5">Zn(2)-C6 fungal-type domain-containing protein</fullName>
    </recommendedName>
</protein>
<keyword evidence="2" id="KW-0479">Metal-binding</keyword>
<feature type="domain" description="Zn(2)-C6 fungal-type" evidence="5">
    <location>
        <begin position="31"/>
        <end position="62"/>
    </location>
</feature>
<dbReference type="SUPFAM" id="SSF57701">
    <property type="entry name" value="Zn2/Cys6 DNA-binding domain"/>
    <property type="match status" value="1"/>
</dbReference>
<comment type="subcellular location">
    <subcellularLocation>
        <location evidence="1">Nucleus</location>
    </subcellularLocation>
</comment>
<evidence type="ECO:0000313" key="6">
    <source>
        <dbReference type="EMBL" id="KAL0247787.1"/>
    </source>
</evidence>
<dbReference type="CDD" id="cd12148">
    <property type="entry name" value="fungal_TF_MHR"/>
    <property type="match status" value="1"/>
</dbReference>
<feature type="compositionally biased region" description="Basic and acidic residues" evidence="4">
    <location>
        <begin position="133"/>
        <end position="144"/>
    </location>
</feature>
<keyword evidence="3" id="KW-0539">Nucleus</keyword>
<dbReference type="RefSeq" id="XP_066613748.1">
    <property type="nucleotide sequence ID" value="XM_066758346.1"/>
</dbReference>
<feature type="compositionally biased region" description="Polar residues" evidence="4">
    <location>
        <begin position="118"/>
        <end position="127"/>
    </location>
</feature>
<dbReference type="SMART" id="SM00066">
    <property type="entry name" value="GAL4"/>
    <property type="match status" value="1"/>
</dbReference>
<dbReference type="Gene3D" id="4.10.240.10">
    <property type="entry name" value="Zn(2)-C6 fungal-type DNA-binding domain"/>
    <property type="match status" value="1"/>
</dbReference>
<dbReference type="PANTHER" id="PTHR31001">
    <property type="entry name" value="UNCHARACTERIZED TRANSCRIPTIONAL REGULATORY PROTEIN"/>
    <property type="match status" value="1"/>
</dbReference>
<dbReference type="PANTHER" id="PTHR31001:SF76">
    <property type="entry name" value="ZN(2)-C6 FUNGAL-TYPE DOMAIN-CONTAINING PROTEIN"/>
    <property type="match status" value="1"/>
</dbReference>
<dbReference type="InterPro" id="IPR007219">
    <property type="entry name" value="XnlR_reg_dom"/>
</dbReference>
<accession>A0ABR3BRH1</accession>